<keyword evidence="4 7" id="KW-1133">Transmembrane helix</keyword>
<comment type="caution">
    <text evidence="9">The sequence shown here is derived from an EMBL/GenBank/DDBJ whole genome shotgun (WGS) entry which is preliminary data.</text>
</comment>
<evidence type="ECO:0000256" key="2">
    <source>
        <dbReference type="ARBA" id="ARBA00022448"/>
    </source>
</evidence>
<name>A0A8H6RTH6_9PEZI</name>
<sequence length="545" mass="60240">MFAESDKKTPTFDLSQVESRRDGDVLDERAGTKRNIKSRHGTIGTGLFVGSGRALAIGGPAFLLVAYILTSAMVYGVLTAVIEIATYLPVEGASMAYYAGRYVSKSLGFALGWLYFYSFGIIVAYEITAAGIVINYWTKHVHIGVWITIMLVVIVGLNLAPVAYYAETEFWLAGIKVVMLVGLLILSFILMLGGGPDSDRLGFRYWIDPGATKAYILSGPSGQFTSFLYVWIFAAFAFYFGPELIIFTTGEMQRPRKNLPTAARRFFYRLIGFYVLGALAIGVICRSDAEGLTSGAGNANASPWVLAIKNAGIPALPSIVNAGILTSAWSSGNSYLYMSSRSLFSLAVSGNAPKIFTRCTRYGLPIYAVAASSCFALLAYINVSSGSGKVFNWLISLTNTAGFTSWAVCCVVALRFRKAVYAQGVELPYRSFLQPYASWVCLVIFIVLLLCNGFTVFYPGQFNVSDFLTTYLGIPIFLVLYLGHKLLAGRKDRWLHRPEEVDLVSGLEQVEEDEKMWEAEDQLAEQEQQNRKIWQKTGWIDWLWK</sequence>
<evidence type="ECO:0000256" key="7">
    <source>
        <dbReference type="SAM" id="Phobius"/>
    </source>
</evidence>
<feature type="transmembrane region" description="Helical" evidence="7">
    <location>
        <begin position="364"/>
        <end position="381"/>
    </location>
</feature>
<evidence type="ECO:0000256" key="6">
    <source>
        <dbReference type="SAM" id="MobiDB-lite"/>
    </source>
</evidence>
<feature type="transmembrane region" description="Helical" evidence="7">
    <location>
        <begin position="43"/>
        <end position="69"/>
    </location>
</feature>
<protein>
    <submittedName>
        <fullName evidence="9">Proline-specific permease</fullName>
    </submittedName>
</protein>
<dbReference type="FunFam" id="1.20.1740.10:FF:000001">
    <property type="entry name" value="Amino acid permease"/>
    <property type="match status" value="1"/>
</dbReference>
<dbReference type="Proteomes" id="UP000660729">
    <property type="component" value="Unassembled WGS sequence"/>
</dbReference>
<feature type="transmembrane region" description="Helical" evidence="7">
    <location>
        <begin position="227"/>
        <end position="246"/>
    </location>
</feature>
<feature type="compositionally biased region" description="Basic and acidic residues" evidence="6">
    <location>
        <begin position="1"/>
        <end position="10"/>
    </location>
</feature>
<feature type="transmembrane region" description="Helical" evidence="7">
    <location>
        <begin position="393"/>
        <end position="416"/>
    </location>
</feature>
<gene>
    <name evidence="9" type="ORF">HII31_01842</name>
</gene>
<feature type="transmembrane region" description="Helical" evidence="7">
    <location>
        <begin position="266"/>
        <end position="284"/>
    </location>
</feature>
<evidence type="ECO:0000256" key="3">
    <source>
        <dbReference type="ARBA" id="ARBA00022692"/>
    </source>
</evidence>
<dbReference type="OrthoDB" id="3900342at2759"/>
<feature type="transmembrane region" description="Helical" evidence="7">
    <location>
        <begin position="143"/>
        <end position="165"/>
    </location>
</feature>
<dbReference type="PANTHER" id="PTHR43341:SF38">
    <property type="entry name" value="PROLINE TRANSPORTER (EUROFUNG)"/>
    <property type="match status" value="1"/>
</dbReference>
<dbReference type="InterPro" id="IPR004841">
    <property type="entry name" value="AA-permease/SLC12A_dom"/>
</dbReference>
<feature type="region of interest" description="Disordered" evidence="6">
    <location>
        <begin position="1"/>
        <end position="20"/>
    </location>
</feature>
<dbReference type="AlphaFoldDB" id="A0A8H6RTH6"/>
<reference evidence="9" key="1">
    <citation type="submission" date="2020-04" db="EMBL/GenBank/DDBJ databases">
        <title>Draft genome resource of the tomato pathogen Pseudocercospora fuligena.</title>
        <authorList>
            <person name="Zaccaron A."/>
        </authorList>
    </citation>
    <scope>NUCLEOTIDE SEQUENCE</scope>
    <source>
        <strain evidence="9">PF001</strain>
    </source>
</reference>
<dbReference type="PANTHER" id="PTHR43341">
    <property type="entry name" value="AMINO ACID PERMEASE"/>
    <property type="match status" value="1"/>
</dbReference>
<dbReference type="Gene3D" id="1.20.1740.10">
    <property type="entry name" value="Amino acid/polyamine transporter I"/>
    <property type="match status" value="1"/>
</dbReference>
<feature type="domain" description="Amino acid permease/ SLC12A" evidence="8">
    <location>
        <begin position="41"/>
        <end position="495"/>
    </location>
</feature>
<feature type="transmembrane region" description="Helical" evidence="7">
    <location>
        <begin position="436"/>
        <end position="458"/>
    </location>
</feature>
<dbReference type="GO" id="GO:0015171">
    <property type="term" value="F:amino acid transmembrane transporter activity"/>
    <property type="evidence" value="ECO:0007669"/>
    <property type="project" value="TreeGrafter"/>
</dbReference>
<keyword evidence="2" id="KW-0813">Transport</keyword>
<organism evidence="9 10">
    <name type="scientific">Pseudocercospora fuligena</name>
    <dbReference type="NCBI Taxonomy" id="685502"/>
    <lineage>
        <taxon>Eukaryota</taxon>
        <taxon>Fungi</taxon>
        <taxon>Dikarya</taxon>
        <taxon>Ascomycota</taxon>
        <taxon>Pezizomycotina</taxon>
        <taxon>Dothideomycetes</taxon>
        <taxon>Dothideomycetidae</taxon>
        <taxon>Mycosphaerellales</taxon>
        <taxon>Mycosphaerellaceae</taxon>
        <taxon>Pseudocercospora</taxon>
    </lineage>
</organism>
<evidence type="ECO:0000313" key="10">
    <source>
        <dbReference type="Proteomes" id="UP000660729"/>
    </source>
</evidence>
<evidence type="ECO:0000259" key="8">
    <source>
        <dbReference type="Pfam" id="PF00324"/>
    </source>
</evidence>
<dbReference type="GO" id="GO:0016020">
    <property type="term" value="C:membrane"/>
    <property type="evidence" value="ECO:0007669"/>
    <property type="project" value="UniProtKB-SubCell"/>
</dbReference>
<keyword evidence="5 7" id="KW-0472">Membrane</keyword>
<dbReference type="Pfam" id="PF00324">
    <property type="entry name" value="AA_permease"/>
    <property type="match status" value="1"/>
</dbReference>
<keyword evidence="10" id="KW-1185">Reference proteome</keyword>
<proteinExistence type="predicted"/>
<accession>A0A8H6RTH6</accession>
<feature type="transmembrane region" description="Helical" evidence="7">
    <location>
        <begin position="470"/>
        <end position="488"/>
    </location>
</feature>
<evidence type="ECO:0000313" key="9">
    <source>
        <dbReference type="EMBL" id="KAF7196924.1"/>
    </source>
</evidence>
<feature type="transmembrane region" description="Helical" evidence="7">
    <location>
        <begin position="177"/>
        <end position="195"/>
    </location>
</feature>
<keyword evidence="3 7" id="KW-0812">Transmembrane</keyword>
<comment type="subcellular location">
    <subcellularLocation>
        <location evidence="1">Membrane</location>
        <topology evidence="1">Multi-pass membrane protein</topology>
    </subcellularLocation>
</comment>
<dbReference type="EMBL" id="JABCIY010000022">
    <property type="protein sequence ID" value="KAF7196924.1"/>
    <property type="molecule type" value="Genomic_DNA"/>
</dbReference>
<dbReference type="InterPro" id="IPR050524">
    <property type="entry name" value="APC_YAT"/>
</dbReference>
<dbReference type="PIRSF" id="PIRSF006060">
    <property type="entry name" value="AA_transporter"/>
    <property type="match status" value="1"/>
</dbReference>
<evidence type="ECO:0000256" key="4">
    <source>
        <dbReference type="ARBA" id="ARBA00022989"/>
    </source>
</evidence>
<evidence type="ECO:0000256" key="1">
    <source>
        <dbReference type="ARBA" id="ARBA00004141"/>
    </source>
</evidence>
<feature type="transmembrane region" description="Helical" evidence="7">
    <location>
        <begin position="75"/>
        <end position="99"/>
    </location>
</feature>
<feature type="transmembrane region" description="Helical" evidence="7">
    <location>
        <begin position="111"/>
        <end position="137"/>
    </location>
</feature>
<evidence type="ECO:0000256" key="5">
    <source>
        <dbReference type="ARBA" id="ARBA00023136"/>
    </source>
</evidence>